<dbReference type="RefSeq" id="WP_194699894.1">
    <property type="nucleotide sequence ID" value="NZ_JADKNH010000001.1"/>
</dbReference>
<name>A0ABR9ZMF1_9FIRM</name>
<comment type="caution">
    <text evidence="9">The sequence shown here is derived from an EMBL/GenBank/DDBJ whole genome shotgun (WGS) entry which is preliminary data.</text>
</comment>
<dbReference type="GO" id="GO:0016805">
    <property type="term" value="F:dipeptidase activity"/>
    <property type="evidence" value="ECO:0007669"/>
    <property type="project" value="UniProtKB-KW"/>
</dbReference>
<gene>
    <name evidence="9" type="ORF">ISU02_00880</name>
</gene>
<keyword evidence="10" id="KW-1185">Reference proteome</keyword>
<dbReference type="EMBL" id="JADKNH010000001">
    <property type="protein sequence ID" value="MBF4691647.1"/>
    <property type="molecule type" value="Genomic_DNA"/>
</dbReference>
<keyword evidence="6" id="KW-0862">Zinc</keyword>
<dbReference type="Gene3D" id="3.40.630.10">
    <property type="entry name" value="Zn peptidases"/>
    <property type="match status" value="1"/>
</dbReference>
<evidence type="ECO:0000256" key="4">
    <source>
        <dbReference type="ARBA" id="ARBA00022723"/>
    </source>
</evidence>
<evidence type="ECO:0000256" key="6">
    <source>
        <dbReference type="ARBA" id="ARBA00022833"/>
    </source>
</evidence>
<dbReference type="InterPro" id="IPR002933">
    <property type="entry name" value="Peptidase_M20"/>
</dbReference>
<dbReference type="PANTHER" id="PTHR43808">
    <property type="entry name" value="ACETYLORNITHINE DEACETYLASE"/>
    <property type="match status" value="1"/>
</dbReference>
<reference evidence="9 10" key="1">
    <citation type="submission" date="2020-11" db="EMBL/GenBank/DDBJ databases">
        <title>Fusibacter basophilias sp. nov.</title>
        <authorList>
            <person name="Qiu D."/>
        </authorList>
    </citation>
    <scope>NUCLEOTIDE SEQUENCE [LARGE SCALE GENOMIC DNA]</scope>
    <source>
        <strain evidence="9 10">Q10-2</strain>
    </source>
</reference>
<evidence type="ECO:0000256" key="2">
    <source>
        <dbReference type="ARBA" id="ARBA00006247"/>
    </source>
</evidence>
<dbReference type="InterPro" id="IPR001261">
    <property type="entry name" value="ArgE/DapE_CS"/>
</dbReference>
<accession>A0ABR9ZMF1</accession>
<dbReference type="NCBIfam" id="TIGR01887">
    <property type="entry name" value="dipeptidaselike"/>
    <property type="match status" value="1"/>
</dbReference>
<dbReference type="PROSITE" id="PS00758">
    <property type="entry name" value="ARGE_DAPE_CPG2_1"/>
    <property type="match status" value="1"/>
</dbReference>
<dbReference type="EC" id="3.4.13.-" evidence="9"/>
<dbReference type="InterPro" id="IPR036264">
    <property type="entry name" value="Bact_exopeptidase_dim_dom"/>
</dbReference>
<evidence type="ECO:0000256" key="8">
    <source>
        <dbReference type="ARBA" id="ARBA00023049"/>
    </source>
</evidence>
<keyword evidence="8" id="KW-0482">Metalloprotease</keyword>
<comment type="cofactor">
    <cofactor evidence="1">
        <name>Zn(2+)</name>
        <dbReference type="ChEBI" id="CHEBI:29105"/>
    </cofactor>
</comment>
<evidence type="ECO:0000313" key="9">
    <source>
        <dbReference type="EMBL" id="MBF4691647.1"/>
    </source>
</evidence>
<keyword evidence="5 9" id="KW-0378">Hydrolase</keyword>
<dbReference type="Pfam" id="PF01546">
    <property type="entry name" value="Peptidase_M20"/>
    <property type="match status" value="1"/>
</dbReference>
<protein>
    <submittedName>
        <fullName evidence="9">Sapep family Mn(2+)-dependent dipeptidase</fullName>
        <ecNumber evidence="9">3.4.13.-</ecNumber>
    </submittedName>
</protein>
<evidence type="ECO:0000313" key="10">
    <source>
        <dbReference type="Proteomes" id="UP000614200"/>
    </source>
</evidence>
<evidence type="ECO:0000256" key="3">
    <source>
        <dbReference type="ARBA" id="ARBA00022670"/>
    </source>
</evidence>
<dbReference type="InterPro" id="IPR050072">
    <property type="entry name" value="Peptidase_M20A"/>
</dbReference>
<evidence type="ECO:0000256" key="1">
    <source>
        <dbReference type="ARBA" id="ARBA00001947"/>
    </source>
</evidence>
<keyword evidence="3" id="KW-0645">Protease</keyword>
<comment type="similarity">
    <text evidence="2">Belongs to the peptidase M20A family.</text>
</comment>
<dbReference type="Proteomes" id="UP000614200">
    <property type="component" value="Unassembled WGS sequence"/>
</dbReference>
<sequence length="446" mass="49381">MKINEATMALKEQMTHDIIRLIKIPSIIETNSQEKPFGSAIDDALKCVLKIAEELGFRTYYDPKGYYGYAEIGVGEALIGILGHLDVVSEGDPDHWAYPPFEGVLKGNKLYGRGAQDDKGPIVAAMYAVKALMDLQVEFKKRIRIIFGTDEKNQWRGINKYLKEQEVPQISFAPDASFPVIFAEKGVLQVKLKSTSKSPVNIKAGNALNAVPESAQIVCNDYLKLEKILKKNGFDYENDGEEIIVVGKSVPASKPNLGINAINRLILAVKELGKSSPGIDFLAERIGLTNYGELIFGNCSDDLSGKLTINIGKIDFSEAGEVIWIDLRIPVSLNRSFIENGLRRVAEKYNLSYEVLGDLAPKYIEKTHPLVEKLTSAYEEETGLDGTPRSIGGATYARSMENCVAFGAFFPGQARTEHQVDEFIDLDFLMKAVQIYAKSIQLLLEN</sequence>
<keyword evidence="7 9" id="KW-0224">Dipeptidase</keyword>
<dbReference type="Gene3D" id="3.30.70.360">
    <property type="match status" value="2"/>
</dbReference>
<dbReference type="SUPFAM" id="SSF55031">
    <property type="entry name" value="Bacterial exopeptidase dimerisation domain"/>
    <property type="match status" value="1"/>
</dbReference>
<organism evidence="9 10">
    <name type="scientific">Fusibacter ferrireducens</name>
    <dbReference type="NCBI Taxonomy" id="2785058"/>
    <lineage>
        <taxon>Bacteria</taxon>
        <taxon>Bacillati</taxon>
        <taxon>Bacillota</taxon>
        <taxon>Clostridia</taxon>
        <taxon>Eubacteriales</taxon>
        <taxon>Eubacteriales Family XII. Incertae Sedis</taxon>
        <taxon>Fusibacter</taxon>
    </lineage>
</organism>
<dbReference type="InterPro" id="IPR010964">
    <property type="entry name" value="M20A_pepV-rel"/>
</dbReference>
<keyword evidence="4" id="KW-0479">Metal-binding</keyword>
<evidence type="ECO:0000256" key="7">
    <source>
        <dbReference type="ARBA" id="ARBA00022997"/>
    </source>
</evidence>
<dbReference type="PANTHER" id="PTHR43808:SF31">
    <property type="entry name" value="N-ACETYL-L-CITRULLINE DEACETYLASE"/>
    <property type="match status" value="1"/>
</dbReference>
<dbReference type="SUPFAM" id="SSF53187">
    <property type="entry name" value="Zn-dependent exopeptidases"/>
    <property type="match status" value="1"/>
</dbReference>
<proteinExistence type="inferred from homology"/>
<evidence type="ECO:0000256" key="5">
    <source>
        <dbReference type="ARBA" id="ARBA00022801"/>
    </source>
</evidence>